<proteinExistence type="predicted"/>
<dbReference type="Proteomes" id="UP000617544">
    <property type="component" value="Unassembled WGS sequence"/>
</dbReference>
<name>A0A832WNF5_PYRHR</name>
<evidence type="ECO:0000313" key="1">
    <source>
        <dbReference type="EMBL" id="HII61776.1"/>
    </source>
</evidence>
<organism evidence="1 2">
    <name type="scientific">Pyrococcus horikoshii</name>
    <dbReference type="NCBI Taxonomy" id="53953"/>
    <lineage>
        <taxon>Archaea</taxon>
        <taxon>Methanobacteriati</taxon>
        <taxon>Methanobacteriota</taxon>
        <taxon>Thermococci</taxon>
        <taxon>Thermococcales</taxon>
        <taxon>Thermococcaceae</taxon>
        <taxon>Pyrococcus</taxon>
    </lineage>
</organism>
<evidence type="ECO:0000313" key="2">
    <source>
        <dbReference type="Proteomes" id="UP000617544"/>
    </source>
</evidence>
<dbReference type="InterPro" id="IPR027417">
    <property type="entry name" value="P-loop_NTPase"/>
</dbReference>
<protein>
    <recommendedName>
        <fullName evidence="3">KaiC-like domain-containing protein</fullName>
    </recommendedName>
</protein>
<dbReference type="OMA" id="FGVIHNY"/>
<accession>A0A832WNF5</accession>
<reference evidence="1" key="1">
    <citation type="journal article" date="2020" name="bioRxiv">
        <title>A rank-normalized archaeal taxonomy based on genome phylogeny resolves widespread incomplete and uneven classifications.</title>
        <authorList>
            <person name="Rinke C."/>
            <person name="Chuvochina M."/>
            <person name="Mussig A.J."/>
            <person name="Chaumeil P.-A."/>
            <person name="Waite D.W."/>
            <person name="Whitman W.B."/>
            <person name="Parks D.H."/>
            <person name="Hugenholtz P."/>
        </authorList>
    </citation>
    <scope>NUCLEOTIDE SEQUENCE</scope>
    <source>
        <strain evidence="1">UBA8834</strain>
    </source>
</reference>
<dbReference type="RefSeq" id="WP_010885908.1">
    <property type="nucleotide sequence ID" value="NZ_DUJN01000007.1"/>
</dbReference>
<evidence type="ECO:0008006" key="3">
    <source>
        <dbReference type="Google" id="ProtNLM"/>
    </source>
</evidence>
<dbReference type="AlphaFoldDB" id="A0A832WNF5"/>
<dbReference type="Gene3D" id="3.40.50.300">
    <property type="entry name" value="P-loop containing nucleotide triphosphate hydrolases"/>
    <property type="match status" value="1"/>
</dbReference>
<dbReference type="EMBL" id="DUJN01000007">
    <property type="protein sequence ID" value="HII61776.1"/>
    <property type="molecule type" value="Genomic_DNA"/>
</dbReference>
<sequence length="264" mass="29973">MYQEFFTFIPVDIEELDKAFGGGLIRGATISIMYDAFSLGWALGFEMVKNLIRRNSFGVIHNYNLPTIKLISRASFVGLNIQELAKRKEIMILDVFGSKYDVPPYADYVLQVPNPTPETLNPKIESVYENKIFQVAGDRRIVKLVYTLDGVATMFGEEVAIKLLNGELAWLAKMYGKRNVMTILLLNVDMVSKKFIAWTSGVSDIVITFQSLTEEREGELVERMTVIKSLNPEFEPTSYEFRVTATGTGSHALDFRKIENKRDK</sequence>
<gene>
    <name evidence="1" type="ORF">HA331_08590</name>
</gene>
<dbReference type="GeneID" id="1442690"/>
<comment type="caution">
    <text evidence="1">The sequence shown here is derived from an EMBL/GenBank/DDBJ whole genome shotgun (WGS) entry which is preliminary data.</text>
</comment>